<evidence type="ECO:0008006" key="5">
    <source>
        <dbReference type="Google" id="ProtNLM"/>
    </source>
</evidence>
<feature type="compositionally biased region" description="Low complexity" evidence="2">
    <location>
        <begin position="216"/>
        <end position="227"/>
    </location>
</feature>
<dbReference type="InterPro" id="IPR036864">
    <property type="entry name" value="Zn2-C6_fun-type_DNA-bd_sf"/>
</dbReference>
<dbReference type="AlphaFoldDB" id="A0A9P9F6V8"/>
<dbReference type="GO" id="GO:0000981">
    <property type="term" value="F:DNA-binding transcription factor activity, RNA polymerase II-specific"/>
    <property type="evidence" value="ECO:0007669"/>
    <property type="project" value="InterPro"/>
</dbReference>
<comment type="caution">
    <text evidence="3">The sequence shown here is derived from an EMBL/GenBank/DDBJ whole genome shotgun (WGS) entry which is preliminary data.</text>
</comment>
<dbReference type="OrthoDB" id="5958943at2759"/>
<reference evidence="3" key="1">
    <citation type="journal article" date="2021" name="Nat. Commun.">
        <title>Genetic determinants of endophytism in the Arabidopsis root mycobiome.</title>
        <authorList>
            <person name="Mesny F."/>
            <person name="Miyauchi S."/>
            <person name="Thiergart T."/>
            <person name="Pickel B."/>
            <person name="Atanasova L."/>
            <person name="Karlsson M."/>
            <person name="Huettel B."/>
            <person name="Barry K.W."/>
            <person name="Haridas S."/>
            <person name="Chen C."/>
            <person name="Bauer D."/>
            <person name="Andreopoulos W."/>
            <person name="Pangilinan J."/>
            <person name="LaButti K."/>
            <person name="Riley R."/>
            <person name="Lipzen A."/>
            <person name="Clum A."/>
            <person name="Drula E."/>
            <person name="Henrissat B."/>
            <person name="Kohler A."/>
            <person name="Grigoriev I.V."/>
            <person name="Martin F.M."/>
            <person name="Hacquard S."/>
        </authorList>
    </citation>
    <scope>NUCLEOTIDE SEQUENCE</scope>
    <source>
        <strain evidence="3">MPI-CAGE-AT-0147</strain>
    </source>
</reference>
<dbReference type="EMBL" id="JAGMUV010000006">
    <property type="protein sequence ID" value="KAH7153465.1"/>
    <property type="molecule type" value="Genomic_DNA"/>
</dbReference>
<organism evidence="3 4">
    <name type="scientific">Dactylonectria macrodidyma</name>
    <dbReference type="NCBI Taxonomy" id="307937"/>
    <lineage>
        <taxon>Eukaryota</taxon>
        <taxon>Fungi</taxon>
        <taxon>Dikarya</taxon>
        <taxon>Ascomycota</taxon>
        <taxon>Pezizomycotina</taxon>
        <taxon>Sordariomycetes</taxon>
        <taxon>Hypocreomycetidae</taxon>
        <taxon>Hypocreales</taxon>
        <taxon>Nectriaceae</taxon>
        <taxon>Dactylonectria</taxon>
    </lineage>
</organism>
<feature type="compositionally biased region" description="Low complexity" evidence="2">
    <location>
        <begin position="73"/>
        <end position="85"/>
    </location>
</feature>
<feature type="region of interest" description="Disordered" evidence="2">
    <location>
        <begin position="549"/>
        <end position="570"/>
    </location>
</feature>
<feature type="region of interest" description="Disordered" evidence="2">
    <location>
        <begin position="216"/>
        <end position="249"/>
    </location>
</feature>
<evidence type="ECO:0000256" key="2">
    <source>
        <dbReference type="SAM" id="MobiDB-lite"/>
    </source>
</evidence>
<evidence type="ECO:0000256" key="1">
    <source>
        <dbReference type="ARBA" id="ARBA00023242"/>
    </source>
</evidence>
<dbReference type="InterPro" id="IPR001138">
    <property type="entry name" value="Zn2Cys6_DnaBD"/>
</dbReference>
<dbReference type="Proteomes" id="UP000738349">
    <property type="component" value="Unassembled WGS sequence"/>
</dbReference>
<gene>
    <name evidence="3" type="ORF">EDB81DRAFT_687712</name>
</gene>
<proteinExistence type="predicted"/>
<accession>A0A9P9F6V8</accession>
<keyword evidence="1" id="KW-0539">Nucleus</keyword>
<dbReference type="CDD" id="cd00067">
    <property type="entry name" value="GAL4"/>
    <property type="match status" value="1"/>
</dbReference>
<dbReference type="GO" id="GO:0008270">
    <property type="term" value="F:zinc ion binding"/>
    <property type="evidence" value="ECO:0007669"/>
    <property type="project" value="InterPro"/>
</dbReference>
<evidence type="ECO:0000313" key="3">
    <source>
        <dbReference type="EMBL" id="KAH7153465.1"/>
    </source>
</evidence>
<protein>
    <recommendedName>
        <fullName evidence="5">Regulatory protein alcR</fullName>
    </recommendedName>
</protein>
<evidence type="ECO:0000313" key="4">
    <source>
        <dbReference type="Proteomes" id="UP000738349"/>
    </source>
</evidence>
<dbReference type="Gene3D" id="4.10.240.10">
    <property type="entry name" value="Zn(2)-C6 fungal-type DNA-binding domain"/>
    <property type="match status" value="1"/>
</dbReference>
<name>A0A9P9F6V8_9HYPO</name>
<sequence>MRRQNHSCDQCRKSKRACDAPRLDVARCRAPADAAVGSTERADAEPRTRPCSYCLRTKKKCTMEWARSQMLLAGSAPSSTSSGASDQSNPVPLKRQRTELDRVKPWAVDDTIDEEFDPGCASNFLQETSQIQDLVFQDAACPDLDLAVALPDASLDDIFTFDTITDGGVTQTELPEPSVEALNGSAATGSSASSFPQPELDFEVYNTWQMPTASSVSQSISSSQSRPPRSDTLWPTPKRRRRSSGWTDYQNRSISPFSMDQTMMARSNNQLISTNLLQIYHDVFEHNLSCWLTEVTCPYKTQRWRPDGPNTADLRREWGPSWSNRIYRRTVKLDRVAQSTSMICLARSEDQAVQRALHLSIMAFATQWAQGSRRQRQRYSSTSEGNPLEEIVDEMSEEFDRNLQRHFWEQAQRALQDVADVESYRVVCAELIFGLTQKPWPTDDCPVVVDPAMFSSRHGIRDVKTSVLTQLNGIISKEGPPTYIERAARKMHALKYRYDASRRGLANGHCNDTLSGEDKSTIGLLYWLAVMFDTVSSSMNERPVVVADEDCQHSSPQDESPLSGEEDETSSGRWKIDVFIQDDLEAPAQFLHWPCSYEAAAEAVTKSAPVKVLLFRHVSYLQNILRKGGRGQKIEEIIKSTTSIYRYWNMTYGSFFRELVQDFDAVPSRIQGWFVCISAHWHLAAMMLADMVEFVDGNNLGVGITARSRVNSKMASRIRETSVRELSDLASVATPSELSDVPGPQLPDFHHAVNEGTILTEPWTMILIRAFSKASVILLGEADESLRYGRATLGHDGDDFRESLERADECVKGLWLLGKKSDMARRAAEVLSAAADGLRGGRRGRV</sequence>
<keyword evidence="4" id="KW-1185">Reference proteome</keyword>
<feature type="region of interest" description="Disordered" evidence="2">
    <location>
        <begin position="73"/>
        <end position="98"/>
    </location>
</feature>